<feature type="transmembrane region" description="Helical" evidence="2">
    <location>
        <begin position="386"/>
        <end position="408"/>
    </location>
</feature>
<evidence type="ECO:0000313" key="4">
    <source>
        <dbReference type="Proteomes" id="UP001165065"/>
    </source>
</evidence>
<keyword evidence="4" id="KW-1185">Reference proteome</keyword>
<evidence type="ECO:0008006" key="5">
    <source>
        <dbReference type="Google" id="ProtNLM"/>
    </source>
</evidence>
<dbReference type="AlphaFoldDB" id="A0A9W7LDC5"/>
<feature type="transmembrane region" description="Helical" evidence="2">
    <location>
        <begin position="338"/>
        <end position="360"/>
    </location>
</feature>
<dbReference type="Proteomes" id="UP001165065">
    <property type="component" value="Unassembled WGS sequence"/>
</dbReference>
<evidence type="ECO:0000313" key="3">
    <source>
        <dbReference type="EMBL" id="GMI45778.1"/>
    </source>
</evidence>
<keyword evidence="2" id="KW-1133">Transmembrane helix</keyword>
<feature type="transmembrane region" description="Helical" evidence="2">
    <location>
        <begin position="447"/>
        <end position="469"/>
    </location>
</feature>
<dbReference type="OrthoDB" id="190289at2759"/>
<protein>
    <recommendedName>
        <fullName evidence="5">1,3-beta-glucan synthase</fullName>
    </recommendedName>
</protein>
<gene>
    <name evidence="3" type="ORF">TrCOL_g9289</name>
</gene>
<keyword evidence="2" id="KW-0472">Membrane</keyword>
<accession>A0A9W7LDC5</accession>
<evidence type="ECO:0000256" key="2">
    <source>
        <dbReference type="SAM" id="Phobius"/>
    </source>
</evidence>
<keyword evidence="2" id="KW-0812">Transmembrane</keyword>
<proteinExistence type="predicted"/>
<sequence>MFNFTSKKDAFEERSTADITLEMTGEPDTGKTAPTGKSNGRKSLGGGMNVISAGFNEVRSSVSSATKTLVHLGQNEAGSDFMDNIDFESRFESRVSINQVEELTEMSEEEMVAHLKAGDFSTTALPTAHAVIASCMIAPQDGNVDFVEGMWVERLGPDMTWHLDRVTTVHKIMEDNVDWSELKEGEDAPWTAFYDFHSQKMLNKAKLRHPEEGLKRVFGCNPWIWQQYAVLKVEEQIRFQQNHFKDFDKIDIDMLAKSEWDVFVNHEGNEDLKARIEDPRFHNAQKALLHHILSPFRVMEGLRNAGTEKENPGFATDWDMSDERLSAYTYLGVLGSGWLVPLLCVFIQFSAPLLLGSYALDNSSRKDSGWCDDSETWSDDKIKGKFMIFTVVILYLSKIVPDAVFNFLRSVGEGTDAHSKVMALRKLIWDRGEDFNLGQMVGYKLDLYMNTSYVCLLYTLNLFILFTTVDVIEMMLNAMAVEFVLKMDEEFAATDWWDPDRRWIRAGALELTIGSTLRKSHLSSAVKFEKHYHVSLGALTKALGEDAVVNGFLLQDKELAEKDSVNSLYLSPEDAVNLRLAKIAKKNNLDDQQFVKPVVSFGILSKIIHYIAPEQAPNTLFNRYSDLYCWSRWHKIMYSGLASIPSVESIYASEDNKKISPNDHLLTQEKRDTVSFANYSRNVERKAVKYILSILTGVEILRGPALFMKRGEFFKVLYRTADGVVMWFNVVVQVAFPLFILLSAVAVPSCY</sequence>
<dbReference type="EMBL" id="BRYA01000264">
    <property type="protein sequence ID" value="GMI45778.1"/>
    <property type="molecule type" value="Genomic_DNA"/>
</dbReference>
<organism evidence="3 4">
    <name type="scientific">Triparma columacea</name>
    <dbReference type="NCBI Taxonomy" id="722753"/>
    <lineage>
        <taxon>Eukaryota</taxon>
        <taxon>Sar</taxon>
        <taxon>Stramenopiles</taxon>
        <taxon>Ochrophyta</taxon>
        <taxon>Bolidophyceae</taxon>
        <taxon>Parmales</taxon>
        <taxon>Triparmaceae</taxon>
        <taxon>Triparma</taxon>
    </lineage>
</organism>
<evidence type="ECO:0000256" key="1">
    <source>
        <dbReference type="SAM" id="MobiDB-lite"/>
    </source>
</evidence>
<feature type="transmembrane region" description="Helical" evidence="2">
    <location>
        <begin position="727"/>
        <end position="747"/>
    </location>
</feature>
<comment type="caution">
    <text evidence="3">The sequence shown here is derived from an EMBL/GenBank/DDBJ whole genome shotgun (WGS) entry which is preliminary data.</text>
</comment>
<reference evidence="4" key="1">
    <citation type="journal article" date="2023" name="Commun. Biol.">
        <title>Genome analysis of Parmales, the sister group of diatoms, reveals the evolutionary specialization of diatoms from phago-mixotrophs to photoautotrophs.</title>
        <authorList>
            <person name="Ban H."/>
            <person name="Sato S."/>
            <person name="Yoshikawa S."/>
            <person name="Yamada K."/>
            <person name="Nakamura Y."/>
            <person name="Ichinomiya M."/>
            <person name="Sato N."/>
            <person name="Blanc-Mathieu R."/>
            <person name="Endo H."/>
            <person name="Kuwata A."/>
            <person name="Ogata H."/>
        </authorList>
    </citation>
    <scope>NUCLEOTIDE SEQUENCE [LARGE SCALE GENOMIC DNA]</scope>
</reference>
<feature type="region of interest" description="Disordered" evidence="1">
    <location>
        <begin position="15"/>
        <end position="44"/>
    </location>
</feature>
<name>A0A9W7LDC5_9STRA</name>